<reference evidence="3" key="1">
    <citation type="submission" date="2007-11" db="EMBL/GenBank/DDBJ databases">
        <authorList>
            <consortium name="The Broad Institute Genome Sequencing Platform"/>
            <person name="Volkman S.K."/>
            <person name="Daily J.P."/>
            <person name="Sarr O."/>
            <person name="Ndiaye D."/>
            <person name="Ndir O."/>
            <person name="Mboup S."/>
            <person name="Lukens A."/>
            <person name="Stange-Thomann N."/>
            <person name="Mauceli E."/>
            <person name="Gnerre S."/>
            <person name="Jaffe D."/>
            <person name="Zainoun J."/>
            <person name="Wiegand R.C."/>
            <person name="Birren B."/>
            <person name="Galagan J."/>
            <person name="Lander E."/>
            <person name="Wirth D.F."/>
        </authorList>
    </citation>
    <scope>NUCLEOTIDE SEQUENCE [LARGE SCALE GENOMIC DNA]</scope>
    <source>
        <strain evidence="3">7G8</strain>
    </source>
</reference>
<dbReference type="EMBL" id="KE123642">
    <property type="protein sequence ID" value="EUR64198.1"/>
    <property type="molecule type" value="Genomic_DNA"/>
</dbReference>
<organism evidence="2 3">
    <name type="scientific">Plasmodium falciparum (isolate 7G8)</name>
    <dbReference type="NCBI Taxonomy" id="57266"/>
    <lineage>
        <taxon>Eukaryota</taxon>
        <taxon>Sar</taxon>
        <taxon>Alveolata</taxon>
        <taxon>Apicomplexa</taxon>
        <taxon>Aconoidasida</taxon>
        <taxon>Haemosporida</taxon>
        <taxon>Plasmodiidae</taxon>
        <taxon>Plasmodium</taxon>
        <taxon>Plasmodium (Laverania)</taxon>
    </lineage>
</organism>
<name>W7F1Q1_PLAF8</name>
<feature type="coiled-coil region" evidence="1">
    <location>
        <begin position="1540"/>
        <end position="1567"/>
    </location>
</feature>
<reference evidence="2 3" key="2">
    <citation type="submission" date="2013-02" db="EMBL/GenBank/DDBJ databases">
        <title>The Genome Sequence of Plasmodium falciparum 7G8.</title>
        <authorList>
            <consortium name="The Broad Institute Genome Sequencing Platform"/>
            <consortium name="The Broad Institute Genome Sequencing Center for Infectious Disease"/>
            <person name="Neafsey D."/>
            <person name="Cheeseman I."/>
            <person name="Volkman S."/>
            <person name="Adams J."/>
            <person name="Walker B."/>
            <person name="Young S.K."/>
            <person name="Zeng Q."/>
            <person name="Gargeya S."/>
            <person name="Fitzgerald M."/>
            <person name="Haas B."/>
            <person name="Abouelleil A."/>
            <person name="Alvarado L."/>
            <person name="Arachchi H.M."/>
            <person name="Berlin A.M."/>
            <person name="Chapman S.B."/>
            <person name="Dewar J."/>
            <person name="Goldberg J."/>
            <person name="Griggs A."/>
            <person name="Gujja S."/>
            <person name="Hansen M."/>
            <person name="Howarth C."/>
            <person name="Imamovic A."/>
            <person name="Larimer J."/>
            <person name="McCowan C."/>
            <person name="Murphy C."/>
            <person name="Neiman D."/>
            <person name="Pearson M."/>
            <person name="Priest M."/>
            <person name="Roberts A."/>
            <person name="Saif S."/>
            <person name="Shea T."/>
            <person name="Sisk P."/>
            <person name="Sykes S."/>
            <person name="Wortman J."/>
            <person name="Nusbaum C."/>
            <person name="Birren B."/>
        </authorList>
    </citation>
    <scope>NUCLEOTIDE SEQUENCE [LARGE SCALE GENOMIC DNA]</scope>
    <source>
        <strain evidence="2 3">7G8</strain>
    </source>
</reference>
<gene>
    <name evidence="2" type="ORF">PFBG_05198</name>
</gene>
<evidence type="ECO:0000313" key="3">
    <source>
        <dbReference type="Proteomes" id="UP000030688"/>
    </source>
</evidence>
<keyword evidence="1" id="KW-0175">Coiled coil</keyword>
<proteinExistence type="predicted"/>
<evidence type="ECO:0000313" key="2">
    <source>
        <dbReference type="EMBL" id="EUR64198.1"/>
    </source>
</evidence>
<sequence length="1846" mass="219010">NGTYDDDDKGYIQKKIHKNDNINVNCNINKYDIDKNKNISINNNTVNNNTINNNTVNNKYIKKEHNSFINYKNNEMKNIKLDKKKKGDESIKNYEKNLQDIYIKNNNYCNNYMKKSKEETDENCPVKKILPSKDNTSKLDTNVHNNMCDNIYNMLNKKDDGKENKRDSIPDYVSMADSIFHLDDCKDTQSNNSHIQELQDECVEKIDMIDKNDIYYSSSTNKKNDEIKNRNDYFKNHNICNRGVQNGNKNLCVNNKANEFNNLHKKENNILNKDTSAINSIGNNLYKNNRSVKNINDIIIKRSHTPEIVTKVLKIEETINDNTLNVVHKKETHHKQNKGTDYISNEFKENKKEGKSNSLKRYLNKTCDNLNVTSRINMLNKTSPTISFLNKTSMNNKNVDKEDNYKKCSDTIKGKSYNSEDLLYKGNFYKNVRRAYKIENKQPFDNKKKDKKGFKVDDNNINKNRALIYDNNNNNVYTHNVNSKNYINIPNTSLNTSYGNINSINIDEENAKYYNSNNKQNIMNDSKYDKQNLQYINSNKNKNTLQFDGNYIKNGSINQSEENYIIKKKKQPNYIGTDNGENNINNITSTIKNVNNYLDKLKNVKHNNNNNNNNIKNIYSGNTILNNNPYNYMINNNKLNYMQNRNPINIINNNDNSYCYVNNNTMSSNNNNISYIYQQYNNPIKKEDNVYNTNSNKHIPYMLNRANPFIQPNYSNKKNIRNDDYFVQSAQPHINTYTNNNEESFANLNNNVYNKFNMGTCQEENIAYNNLCRDQNKMYLLNQYNMRYNQNINQTHNELSNETKNNINNFIEENNIDKEKNIFYNKQNVRSNNDLNKKVSTPLSDVPKMIGEDNSYVIYKMNDEKNKKNYFHNNIRNINNHIMKNVDNNIHKNQYIYKPHVNPKYITPQISNINMKNNLNHMVKRINHIYPKNQNTHINNIHINNNINNINNIKNVNYLNEETERKKFIQMNKEYLKNIPMDKNKNKIYYPYTNVTDMGQHYEKQINASKLIKTVINKDSKNNVEHKEYQLPLSYYNVTQNDTSNENNLRCLNINQIKQNNHSSYDENNIMYYTSQKENYIKQNYNNFQHINDMKSININEKPINVYANNNLLYKKKIEKENEIKKSSNINIEENNILDDTNNISHMNNNVFLKSENCINNNIRKFSPSFGNINNEDIKNNNYKKEEKLQIYTNSQTFQLNIQLDEYTCKEIAFTYRDVLDEKVIAFINNNKLKKTFLNPIKEKMKYMMQNGIVKCINKFAFIYDLFKVILENTIEERKNINVDLDTSIKFCEYIFSKLILYTNYQNDNLTTFFSFNCLRRHLCSLISSFLNFNNSSMRKKIESSFTNELISLTKKLFETIKIENDIELKVSYTEFLWRSFRRIDISTFNLKNFRIGLVSVEKLRNFKINKFDEECINWLKEECYIDNKIVMENGNFVINTSKKSVTKNFLLCYVGMCSIFLYYDNEEENEKCKIEIPYYHITSINIKNKNLLELECKAIVDQTNIFYLWGEDIKNSIDHEIISKFKLSMDIKRGSKEIKNLLNKLMDTLNIKLKNEKKKREQIILKSIKYNKKYNEDQNHGTVDEEEDKSFDKINEPLHYFNDISLERNISEKNIKNKSRKRTDTLKQEDEKKRKSICNEEIVKYNKSLEDINYINEYSNKKDTKKFIEDDKFRMIKRKNQICAEKDSDTEMIIEKIISCHKEKKEKFKINLKKNFSDSLNEIDNMIKSLIEKQKIRREELNKKYAKKKKNIIFNTEKEINLLCKEMNILIESMRKINVNKSDVKKIYDEGKSIFSTNEILNKSQIFMKKIKDNLERMNTDIVGKEKEYNKRKKLCFKALATAYE</sequence>
<dbReference type="Proteomes" id="UP000030688">
    <property type="component" value="Unassembled WGS sequence"/>
</dbReference>
<feature type="non-terminal residue" evidence="2">
    <location>
        <position position="1"/>
    </location>
</feature>
<evidence type="ECO:0000256" key="1">
    <source>
        <dbReference type="SAM" id="Coils"/>
    </source>
</evidence>
<accession>W7F1Q1</accession>
<dbReference type="OrthoDB" id="371614at2759"/>
<protein>
    <submittedName>
        <fullName evidence="2">Uncharacterized protein</fullName>
    </submittedName>
</protein>